<dbReference type="RefSeq" id="XP_006688578.1">
    <property type="nucleotide sequence ID" value="XM_006688515.1"/>
</dbReference>
<dbReference type="Proteomes" id="UP000000707">
    <property type="component" value="Unassembled WGS sequence"/>
</dbReference>
<keyword evidence="3" id="KW-1185">Reference proteome</keyword>
<protein>
    <submittedName>
        <fullName evidence="2">Uncharacterized protein</fullName>
    </submittedName>
</protein>
<dbReference type="GeneID" id="18246081"/>
<dbReference type="eggNOG" id="ENOG502TCNY">
    <property type="taxonomic scope" value="Eukaryota"/>
</dbReference>
<evidence type="ECO:0000313" key="3">
    <source>
        <dbReference type="Proteomes" id="UP000000707"/>
    </source>
</evidence>
<feature type="compositionally biased region" description="Basic and acidic residues" evidence="1">
    <location>
        <begin position="1"/>
        <end position="12"/>
    </location>
</feature>
<sequence length="364" mass="42082">MVLKNTKYDKQAKRNYMAKHGLIPQNDPKNKPMRPKWTSKKKTESQQYLKLDIDEMTSDWDSDVDEDIVNYFYPQIGEELPVMPEEQKKKIKRQVIEDLKLQRDELFNQPSQPESSTDGIYLGTEQPSQPEVKLSEFVPSIPITKRKNRKLPINDDSEDLLSEYGIDNYNELLRQKDDYDALHKKKLAESHVSDIAAEDLVGFEVGKDSLVDIQMRSKPKVELRYLTDEEIQQDIHRKTRSQQQGFYNQIKQKFNGSSTSSKKVLELNNYTTDNQSHTNYINRKIVQQDKPVVSLDADLDELLGTRLGKVHIESDDEAYEVPESIDDFISTLDTKPGKKSETVQRIQTPQSGPVDQDFLDKLLG</sequence>
<feature type="compositionally biased region" description="Polar residues" evidence="1">
    <location>
        <begin position="343"/>
        <end position="353"/>
    </location>
</feature>
<proteinExistence type="predicted"/>
<feature type="compositionally biased region" description="Basic residues" evidence="1">
    <location>
        <begin position="31"/>
        <end position="40"/>
    </location>
</feature>
<dbReference type="HOGENOM" id="CLU_744168_0_0_1"/>
<accession>G3B8Q8</accession>
<feature type="region of interest" description="Disordered" evidence="1">
    <location>
        <begin position="1"/>
        <end position="44"/>
    </location>
</feature>
<dbReference type="KEGG" id="cten:18246081"/>
<dbReference type="AlphaFoldDB" id="G3B8Q8"/>
<name>G3B8Q8_CANTC</name>
<dbReference type="OrthoDB" id="4090091at2759"/>
<evidence type="ECO:0000313" key="2">
    <source>
        <dbReference type="EMBL" id="EGV62408.1"/>
    </source>
</evidence>
<evidence type="ECO:0000256" key="1">
    <source>
        <dbReference type="SAM" id="MobiDB-lite"/>
    </source>
</evidence>
<dbReference type="EMBL" id="GL996527">
    <property type="protein sequence ID" value="EGV62408.1"/>
    <property type="molecule type" value="Genomic_DNA"/>
</dbReference>
<feature type="region of interest" description="Disordered" evidence="1">
    <location>
        <begin position="336"/>
        <end position="357"/>
    </location>
</feature>
<gene>
    <name evidence="2" type="ORF">CANTEDRAFT_109036</name>
</gene>
<reference evidence="2 3" key="1">
    <citation type="journal article" date="2011" name="Proc. Natl. Acad. Sci. U.S.A.">
        <title>Comparative genomics of xylose-fermenting fungi for enhanced biofuel production.</title>
        <authorList>
            <person name="Wohlbach D.J."/>
            <person name="Kuo A."/>
            <person name="Sato T.K."/>
            <person name="Potts K.M."/>
            <person name="Salamov A.A."/>
            <person name="LaButti K.M."/>
            <person name="Sun H."/>
            <person name="Clum A."/>
            <person name="Pangilinan J.L."/>
            <person name="Lindquist E.A."/>
            <person name="Lucas S."/>
            <person name="Lapidus A."/>
            <person name="Jin M."/>
            <person name="Gunawan C."/>
            <person name="Balan V."/>
            <person name="Dale B.E."/>
            <person name="Jeffries T.W."/>
            <person name="Zinkel R."/>
            <person name="Barry K.W."/>
            <person name="Grigoriev I.V."/>
            <person name="Gasch A.P."/>
        </authorList>
    </citation>
    <scope>NUCLEOTIDE SEQUENCE [LARGE SCALE GENOMIC DNA]</scope>
    <source>
        <strain evidence="3">ATCC 10573 / BCRC 21748 / CBS 615 / JCM 9827 / NBRC 10315 / NRRL Y-1498 / VKM Y-70</strain>
    </source>
</reference>
<organism evidence="3">
    <name type="scientific">Candida tenuis (strain ATCC 10573 / BCRC 21748 / CBS 615 / JCM 9827 / NBRC 10315 / NRRL Y-1498 / VKM Y-70)</name>
    <name type="common">Yeast</name>
    <name type="synonym">Yamadazyma tenuis</name>
    <dbReference type="NCBI Taxonomy" id="590646"/>
    <lineage>
        <taxon>Eukaryota</taxon>
        <taxon>Fungi</taxon>
        <taxon>Dikarya</taxon>
        <taxon>Ascomycota</taxon>
        <taxon>Saccharomycotina</taxon>
        <taxon>Pichiomycetes</taxon>
        <taxon>Debaryomycetaceae</taxon>
        <taxon>Yamadazyma</taxon>
    </lineage>
</organism>